<feature type="region of interest" description="Disordered" evidence="1">
    <location>
        <begin position="1"/>
        <end position="30"/>
    </location>
</feature>
<feature type="domain" description="Retrovirus-related Pol polyprotein from transposon TNT 1-94-like beta-barrel" evidence="2">
    <location>
        <begin position="54"/>
        <end position="77"/>
    </location>
</feature>
<feature type="compositionally biased region" description="Basic and acidic residues" evidence="1">
    <location>
        <begin position="21"/>
        <end position="30"/>
    </location>
</feature>
<dbReference type="AlphaFoldDB" id="A0A699KF51"/>
<comment type="caution">
    <text evidence="3">The sequence shown here is derived from an EMBL/GenBank/DDBJ whole genome shotgun (WGS) entry which is preliminary data.</text>
</comment>
<dbReference type="InterPro" id="IPR054722">
    <property type="entry name" value="PolX-like_BBD"/>
</dbReference>
<dbReference type="Pfam" id="PF22936">
    <property type="entry name" value="Pol_BBD"/>
    <property type="match status" value="1"/>
</dbReference>
<evidence type="ECO:0000259" key="2">
    <source>
        <dbReference type="Pfam" id="PF22936"/>
    </source>
</evidence>
<reference evidence="3" key="1">
    <citation type="journal article" date="2019" name="Sci. Rep.">
        <title>Draft genome of Tanacetum cinerariifolium, the natural source of mosquito coil.</title>
        <authorList>
            <person name="Yamashiro T."/>
            <person name="Shiraishi A."/>
            <person name="Satake H."/>
            <person name="Nakayama K."/>
        </authorList>
    </citation>
    <scope>NUCLEOTIDE SEQUENCE</scope>
</reference>
<proteinExistence type="predicted"/>
<gene>
    <name evidence="3" type="ORF">Tci_663564</name>
</gene>
<sequence length="79" mass="8851">MLKPSRDKNQKAFVGAPWSDSGKEDDEKAKDKTCLMAQASSEIRLGIDLEPDEWIKDSGCNKHITGNRNIFSTYKAYNG</sequence>
<dbReference type="EMBL" id="BKCJ010513504">
    <property type="protein sequence ID" value="GFA91592.1"/>
    <property type="molecule type" value="Genomic_DNA"/>
</dbReference>
<organism evidence="3">
    <name type="scientific">Tanacetum cinerariifolium</name>
    <name type="common">Dalmatian daisy</name>
    <name type="synonym">Chrysanthemum cinerariifolium</name>
    <dbReference type="NCBI Taxonomy" id="118510"/>
    <lineage>
        <taxon>Eukaryota</taxon>
        <taxon>Viridiplantae</taxon>
        <taxon>Streptophyta</taxon>
        <taxon>Embryophyta</taxon>
        <taxon>Tracheophyta</taxon>
        <taxon>Spermatophyta</taxon>
        <taxon>Magnoliopsida</taxon>
        <taxon>eudicotyledons</taxon>
        <taxon>Gunneridae</taxon>
        <taxon>Pentapetalae</taxon>
        <taxon>asterids</taxon>
        <taxon>campanulids</taxon>
        <taxon>Asterales</taxon>
        <taxon>Asteraceae</taxon>
        <taxon>Asteroideae</taxon>
        <taxon>Anthemideae</taxon>
        <taxon>Anthemidinae</taxon>
        <taxon>Tanacetum</taxon>
    </lineage>
</organism>
<feature type="non-terminal residue" evidence="3">
    <location>
        <position position="79"/>
    </location>
</feature>
<accession>A0A699KF51</accession>
<evidence type="ECO:0000313" key="3">
    <source>
        <dbReference type="EMBL" id="GFA91592.1"/>
    </source>
</evidence>
<evidence type="ECO:0000256" key="1">
    <source>
        <dbReference type="SAM" id="MobiDB-lite"/>
    </source>
</evidence>
<feature type="compositionally biased region" description="Basic and acidic residues" evidence="1">
    <location>
        <begin position="1"/>
        <end position="10"/>
    </location>
</feature>
<name>A0A699KF51_TANCI</name>
<protein>
    <submittedName>
        <fullName evidence="3">Retrotransposon protein</fullName>
    </submittedName>
</protein>